<evidence type="ECO:0000256" key="1">
    <source>
        <dbReference type="ARBA" id="ARBA00004123"/>
    </source>
</evidence>
<dbReference type="GO" id="GO:0000724">
    <property type="term" value="P:double-strand break repair via homologous recombination"/>
    <property type="evidence" value="ECO:0007669"/>
    <property type="project" value="TreeGrafter"/>
</dbReference>
<dbReference type="GO" id="GO:0030896">
    <property type="term" value="C:checkpoint clamp complex"/>
    <property type="evidence" value="ECO:0007669"/>
    <property type="project" value="InterPro"/>
</dbReference>
<dbReference type="SUPFAM" id="SSF55979">
    <property type="entry name" value="DNA clamp"/>
    <property type="match status" value="1"/>
</dbReference>
<comment type="similarity">
    <text evidence="2 4">Belongs to the HUS1 family.</text>
</comment>
<dbReference type="GO" id="GO:0006289">
    <property type="term" value="P:nucleotide-excision repair"/>
    <property type="evidence" value="ECO:0007669"/>
    <property type="project" value="TreeGrafter"/>
</dbReference>
<dbReference type="GO" id="GO:0044778">
    <property type="term" value="P:meiotic DNA integrity checkpoint signaling"/>
    <property type="evidence" value="ECO:0007669"/>
    <property type="project" value="TreeGrafter"/>
</dbReference>
<dbReference type="PIRSF" id="PIRSF011312">
    <property type="entry name" value="Cell_cycle_HUS1"/>
    <property type="match status" value="1"/>
</dbReference>
<feature type="region of interest" description="Disordered" evidence="5">
    <location>
        <begin position="208"/>
        <end position="238"/>
    </location>
</feature>
<keyword evidence="7" id="KW-1185">Reference proteome</keyword>
<reference evidence="6" key="1">
    <citation type="journal article" date="2021" name="New Phytol.">
        <title>Evolutionary innovations through gain and loss of genes in the ectomycorrhizal Boletales.</title>
        <authorList>
            <person name="Wu G."/>
            <person name="Miyauchi S."/>
            <person name="Morin E."/>
            <person name="Kuo A."/>
            <person name="Drula E."/>
            <person name="Varga T."/>
            <person name="Kohler A."/>
            <person name="Feng B."/>
            <person name="Cao Y."/>
            <person name="Lipzen A."/>
            <person name="Daum C."/>
            <person name="Hundley H."/>
            <person name="Pangilinan J."/>
            <person name="Johnson J."/>
            <person name="Barry K."/>
            <person name="LaButti K."/>
            <person name="Ng V."/>
            <person name="Ahrendt S."/>
            <person name="Min B."/>
            <person name="Choi I.G."/>
            <person name="Park H."/>
            <person name="Plett J.M."/>
            <person name="Magnuson J."/>
            <person name="Spatafora J.W."/>
            <person name="Nagy L.G."/>
            <person name="Henrissat B."/>
            <person name="Grigoriev I.V."/>
            <person name="Yang Z.L."/>
            <person name="Xu J."/>
            <person name="Martin F.M."/>
        </authorList>
    </citation>
    <scope>NUCLEOTIDE SEQUENCE</scope>
    <source>
        <strain evidence="6">KKN 215</strain>
    </source>
</reference>
<dbReference type="Gene3D" id="3.70.10.10">
    <property type="match status" value="1"/>
</dbReference>
<dbReference type="GO" id="GO:0005730">
    <property type="term" value="C:nucleolus"/>
    <property type="evidence" value="ECO:0007669"/>
    <property type="project" value="InterPro"/>
</dbReference>
<sequence>MRFRANVVQPLTFARIMQTIEKLQKRCVVKFTETELHIICSHDVSDGGVQVWSQIKVDALFTDYKIQSNAGNVITMTLATEALHAALRSAAAPSVGGPLSETDITMKLAKKNDQAVLSFEILGTSRSGKHMRVAHDVRIEVMRPQDVDKLQEPLCPEPDVHILLPPLAKLRTVVDHLRAHCDTIAVHANGSGKLQISVSTEDVKTDVTWTGLTNPPMGRDPTSSQQEPPESSPEPRDPEQLYGVLMRVKSFAKFLSSSSISSTTIACICQNHAMILYVYIGEVADAGGVLTFYIPAVIDDSL</sequence>
<evidence type="ECO:0000256" key="4">
    <source>
        <dbReference type="PIRNR" id="PIRNR011312"/>
    </source>
</evidence>
<dbReference type="InterPro" id="IPR046938">
    <property type="entry name" value="DNA_clamp_sf"/>
</dbReference>
<dbReference type="InterPro" id="IPR016580">
    <property type="entry name" value="HUS1"/>
</dbReference>
<proteinExistence type="inferred from homology"/>
<evidence type="ECO:0000313" key="7">
    <source>
        <dbReference type="Proteomes" id="UP000813824"/>
    </source>
</evidence>
<dbReference type="PANTHER" id="PTHR12900">
    <property type="entry name" value="MITOTIC AND DNA DAMAGE CHECKPOINT PROTEIN HUS1"/>
    <property type="match status" value="1"/>
</dbReference>
<accession>A0A8K0XNB4</accession>
<dbReference type="GO" id="GO:0000723">
    <property type="term" value="P:telomere maintenance"/>
    <property type="evidence" value="ECO:0007669"/>
    <property type="project" value="TreeGrafter"/>
</dbReference>
<evidence type="ECO:0000256" key="3">
    <source>
        <dbReference type="ARBA" id="ARBA00023242"/>
    </source>
</evidence>
<dbReference type="EMBL" id="JAEVFJ010000026">
    <property type="protein sequence ID" value="KAH8094491.1"/>
    <property type="molecule type" value="Genomic_DNA"/>
</dbReference>
<comment type="caution">
    <text evidence="6">The sequence shown here is derived from an EMBL/GenBank/DDBJ whole genome shotgun (WGS) entry which is preliminary data.</text>
</comment>
<dbReference type="Proteomes" id="UP000813824">
    <property type="component" value="Unassembled WGS sequence"/>
</dbReference>
<evidence type="ECO:0000313" key="6">
    <source>
        <dbReference type="EMBL" id="KAH8094491.1"/>
    </source>
</evidence>
<dbReference type="GO" id="GO:0033314">
    <property type="term" value="P:mitotic DNA replication checkpoint signaling"/>
    <property type="evidence" value="ECO:0007669"/>
    <property type="project" value="TreeGrafter"/>
</dbReference>
<evidence type="ECO:0000256" key="5">
    <source>
        <dbReference type="SAM" id="MobiDB-lite"/>
    </source>
</evidence>
<name>A0A8K0XNB4_9AGAR</name>
<dbReference type="InterPro" id="IPR007150">
    <property type="entry name" value="HUS1/Mec3"/>
</dbReference>
<protein>
    <recommendedName>
        <fullName evidence="4">Checkpoint protein</fullName>
    </recommendedName>
</protein>
<evidence type="ECO:0000256" key="2">
    <source>
        <dbReference type="ARBA" id="ARBA00005563"/>
    </source>
</evidence>
<dbReference type="GO" id="GO:0035861">
    <property type="term" value="C:site of double-strand break"/>
    <property type="evidence" value="ECO:0007669"/>
    <property type="project" value="TreeGrafter"/>
</dbReference>
<organism evidence="6 7">
    <name type="scientific">Cristinia sonorae</name>
    <dbReference type="NCBI Taxonomy" id="1940300"/>
    <lineage>
        <taxon>Eukaryota</taxon>
        <taxon>Fungi</taxon>
        <taxon>Dikarya</taxon>
        <taxon>Basidiomycota</taxon>
        <taxon>Agaricomycotina</taxon>
        <taxon>Agaricomycetes</taxon>
        <taxon>Agaricomycetidae</taxon>
        <taxon>Agaricales</taxon>
        <taxon>Pleurotineae</taxon>
        <taxon>Stephanosporaceae</taxon>
        <taxon>Cristinia</taxon>
    </lineage>
</organism>
<dbReference type="Pfam" id="PF04005">
    <property type="entry name" value="Hus1"/>
    <property type="match status" value="1"/>
</dbReference>
<gene>
    <name evidence="6" type="ORF">BXZ70DRAFT_947684</name>
</gene>
<comment type="subcellular location">
    <subcellularLocation>
        <location evidence="1">Nucleus</location>
    </subcellularLocation>
</comment>
<dbReference type="OrthoDB" id="337750at2759"/>
<keyword evidence="3" id="KW-0539">Nucleus</keyword>
<dbReference type="PANTHER" id="PTHR12900:SF0">
    <property type="entry name" value="CHECKPOINT PROTEIN"/>
    <property type="match status" value="1"/>
</dbReference>
<dbReference type="GO" id="GO:0031573">
    <property type="term" value="P:mitotic intra-S DNA damage checkpoint signaling"/>
    <property type="evidence" value="ECO:0007669"/>
    <property type="project" value="TreeGrafter"/>
</dbReference>
<dbReference type="AlphaFoldDB" id="A0A8K0XNB4"/>